<feature type="compositionally biased region" description="Basic and acidic residues" evidence="6">
    <location>
        <begin position="488"/>
        <end position="507"/>
    </location>
</feature>
<dbReference type="Proteomes" id="UP000013776">
    <property type="component" value="Unassembled WGS sequence"/>
</dbReference>
<feature type="transmembrane region" description="Helical" evidence="7">
    <location>
        <begin position="230"/>
        <end position="252"/>
    </location>
</feature>
<dbReference type="OrthoDB" id="2496787at2759"/>
<feature type="compositionally biased region" description="Basic and acidic residues" evidence="6">
    <location>
        <begin position="322"/>
        <end position="334"/>
    </location>
</feature>
<dbReference type="EMBL" id="CAHR02000039">
    <property type="protein sequence ID" value="CCG81424.1"/>
    <property type="molecule type" value="Genomic_DNA"/>
</dbReference>
<feature type="region of interest" description="Disordered" evidence="6">
    <location>
        <begin position="310"/>
        <end position="334"/>
    </location>
</feature>
<evidence type="ECO:0000256" key="5">
    <source>
        <dbReference type="ARBA" id="ARBA00038359"/>
    </source>
</evidence>
<keyword evidence="4 7" id="KW-0472">Membrane</keyword>
<evidence type="ECO:0000256" key="4">
    <source>
        <dbReference type="ARBA" id="ARBA00023136"/>
    </source>
</evidence>
<evidence type="ECO:0000256" key="6">
    <source>
        <dbReference type="SAM" id="MobiDB-lite"/>
    </source>
</evidence>
<dbReference type="PANTHER" id="PTHR33048:SF168">
    <property type="match status" value="1"/>
</dbReference>
<reference evidence="9 10" key="1">
    <citation type="journal article" date="2013" name="MBio">
        <title>Genome sequencing of the plant pathogen Taphrina deformans, the causal agent of peach leaf curl.</title>
        <authorList>
            <person name="Cisse O.H."/>
            <person name="Almeida J.M.G.C.F."/>
            <person name="Fonseca A."/>
            <person name="Kumar A.A."/>
            <person name="Salojaervi J."/>
            <person name="Overmyer K."/>
            <person name="Hauser P.M."/>
            <person name="Pagni M."/>
        </authorList>
    </citation>
    <scope>NUCLEOTIDE SEQUENCE [LARGE SCALE GENOMIC DNA]</scope>
    <source>
        <strain evidence="10">PYCC 5710 / ATCC 11124 / CBS 356.35 / IMI 108563 / JCM 9778 / NBRC 8474</strain>
    </source>
</reference>
<evidence type="ECO:0000256" key="3">
    <source>
        <dbReference type="ARBA" id="ARBA00022989"/>
    </source>
</evidence>
<protein>
    <recommendedName>
        <fullName evidence="8">Rhodopsin domain-containing protein</fullName>
    </recommendedName>
</protein>
<dbReference type="GO" id="GO:0016020">
    <property type="term" value="C:membrane"/>
    <property type="evidence" value="ECO:0007669"/>
    <property type="project" value="UniProtKB-SubCell"/>
</dbReference>
<feature type="transmembrane region" description="Helical" evidence="7">
    <location>
        <begin position="272"/>
        <end position="295"/>
    </location>
</feature>
<dbReference type="STRING" id="1097556.R4XDK2"/>
<evidence type="ECO:0000256" key="2">
    <source>
        <dbReference type="ARBA" id="ARBA00022692"/>
    </source>
</evidence>
<accession>R4XDK2</accession>
<evidence type="ECO:0000313" key="10">
    <source>
        <dbReference type="Proteomes" id="UP000013776"/>
    </source>
</evidence>
<evidence type="ECO:0000256" key="7">
    <source>
        <dbReference type="SAM" id="Phobius"/>
    </source>
</evidence>
<comment type="similarity">
    <text evidence="5">Belongs to the SAT4 family.</text>
</comment>
<feature type="region of interest" description="Disordered" evidence="6">
    <location>
        <begin position="488"/>
        <end position="531"/>
    </location>
</feature>
<organism evidence="9 10">
    <name type="scientific">Taphrina deformans (strain PYCC 5710 / ATCC 11124 / CBS 356.35 / IMI 108563 / JCM 9778 / NBRC 8474)</name>
    <name type="common">Peach leaf curl fungus</name>
    <name type="synonym">Lalaria deformans</name>
    <dbReference type="NCBI Taxonomy" id="1097556"/>
    <lineage>
        <taxon>Eukaryota</taxon>
        <taxon>Fungi</taxon>
        <taxon>Dikarya</taxon>
        <taxon>Ascomycota</taxon>
        <taxon>Taphrinomycotina</taxon>
        <taxon>Taphrinomycetes</taxon>
        <taxon>Taphrinales</taxon>
        <taxon>Taphrinaceae</taxon>
        <taxon>Taphrina</taxon>
    </lineage>
</organism>
<gene>
    <name evidence="9" type="ORF">TAPDE_001194</name>
</gene>
<dbReference type="InterPro" id="IPR052337">
    <property type="entry name" value="SAT4-like"/>
</dbReference>
<evidence type="ECO:0000256" key="1">
    <source>
        <dbReference type="ARBA" id="ARBA00004141"/>
    </source>
</evidence>
<name>R4XDK2_TAPDE</name>
<comment type="subcellular location">
    <subcellularLocation>
        <location evidence="1">Membrane</location>
        <topology evidence="1">Multi-pass membrane protein</topology>
    </subcellularLocation>
</comment>
<dbReference type="InterPro" id="IPR049326">
    <property type="entry name" value="Rhodopsin_dom_fungi"/>
</dbReference>
<evidence type="ECO:0000313" key="9">
    <source>
        <dbReference type="EMBL" id="CCG81424.1"/>
    </source>
</evidence>
<evidence type="ECO:0000259" key="8">
    <source>
        <dbReference type="Pfam" id="PF20684"/>
    </source>
</evidence>
<feature type="transmembrane region" description="Helical" evidence="7">
    <location>
        <begin position="73"/>
        <end position="93"/>
    </location>
</feature>
<feature type="transmembrane region" description="Helical" evidence="7">
    <location>
        <begin position="38"/>
        <end position="61"/>
    </location>
</feature>
<dbReference type="Pfam" id="PF20684">
    <property type="entry name" value="Fung_rhodopsin"/>
    <property type="match status" value="1"/>
</dbReference>
<feature type="compositionally biased region" description="Low complexity" evidence="6">
    <location>
        <begin position="378"/>
        <end position="389"/>
    </location>
</feature>
<feature type="transmembrane region" description="Helical" evidence="7">
    <location>
        <begin position="198"/>
        <end position="223"/>
    </location>
</feature>
<feature type="transmembrane region" description="Helical" evidence="7">
    <location>
        <begin position="154"/>
        <end position="178"/>
    </location>
</feature>
<dbReference type="VEuPathDB" id="FungiDB:TAPDE_001194"/>
<feature type="domain" description="Rhodopsin" evidence="8">
    <location>
        <begin position="80"/>
        <end position="299"/>
    </location>
</feature>
<proteinExistence type="inferred from homology"/>
<comment type="caution">
    <text evidence="9">The sequence shown here is derived from an EMBL/GenBank/DDBJ whole genome shotgun (WGS) entry which is preliminary data.</text>
</comment>
<keyword evidence="3 7" id="KW-1133">Transmembrane helix</keyword>
<dbReference type="AlphaFoldDB" id="R4XDK2"/>
<keyword evidence="2 7" id="KW-0812">Transmembrane</keyword>
<sequence length="531" mass="58378">MGPPPSGMNISAITNSATGTNTTVTFPGPTMAPTAPGAVSTAVIVGVSTAFFFAATTAYLLRILQPSNRKLSFVIGQAVITVAFVLLCAIYALTIRLSEVSGGLMATEELDRLPYLLDAITNAQIVTTKFSFALSLQSFSGLSKSLRYRRIIKYVVIFQGVYALTILPHDLLCLPISAIWKEVLDGTHAHCQNFRVSYYTFGTFELVDDLVLLLLPIPVILTLPGKHHRYGAVSLFFLGACVLFADILKLIYIPRYGHQSNSDATPLNSKTLVWSFVASHLKSYLSLIVACLPSVRVTLDHLFRRQKPAIGDQNVPGSSRTDVPRPPESSKTDDILYETSVIELHVTRDLPQKQTASFQQLGAPWDSEKDDVVPRQGSLPNSSSLSLSKSESDPNRDNSTVNLPEDAMAGIMADMNHQFSRKSASQANWEELYPPTEVEIKPFLEQFDGRHGRPLEHNAARQSSLLSPTFSRASSHEVVGRSTLQKDYYDSVCEQRRQSEHDLEPKHTQTTGQPRTEDASPILGTLDSPTI</sequence>
<dbReference type="PANTHER" id="PTHR33048">
    <property type="entry name" value="PTH11-LIKE INTEGRAL MEMBRANE PROTEIN (AFU_ORTHOLOGUE AFUA_5G11245)"/>
    <property type="match status" value="1"/>
</dbReference>
<feature type="region of interest" description="Disordered" evidence="6">
    <location>
        <begin position="360"/>
        <end position="402"/>
    </location>
</feature>
<keyword evidence="10" id="KW-1185">Reference proteome</keyword>
<dbReference type="eggNOG" id="ENOG502SWIY">
    <property type="taxonomic scope" value="Eukaryota"/>
</dbReference>